<protein>
    <submittedName>
        <fullName evidence="1">Uncharacterized protein</fullName>
    </submittedName>
</protein>
<keyword evidence="2" id="KW-1185">Reference proteome</keyword>
<evidence type="ECO:0000313" key="1">
    <source>
        <dbReference type="EMBL" id="RAI75832.1"/>
    </source>
</evidence>
<proteinExistence type="predicted"/>
<comment type="caution">
    <text evidence="1">The sequence shown here is derived from an EMBL/GenBank/DDBJ whole genome shotgun (WGS) entry which is preliminary data.</text>
</comment>
<dbReference type="AlphaFoldDB" id="A0A327NKW9"/>
<dbReference type="EMBL" id="QLII01000001">
    <property type="protein sequence ID" value="RAI75832.1"/>
    <property type="molecule type" value="Genomic_DNA"/>
</dbReference>
<dbReference type="InterPro" id="IPR027375">
    <property type="entry name" value="DKNYY"/>
</dbReference>
<reference evidence="1 2" key="1">
    <citation type="submission" date="2018-06" db="EMBL/GenBank/DDBJ databases">
        <title>Spirosoma sp. HMF3257 Genome sequencing and assembly.</title>
        <authorList>
            <person name="Kang H."/>
            <person name="Cha I."/>
            <person name="Kim H."/>
            <person name="Kang J."/>
            <person name="Joh K."/>
        </authorList>
    </citation>
    <scope>NUCLEOTIDE SEQUENCE [LARGE SCALE GENOMIC DNA]</scope>
    <source>
        <strain evidence="1 2">HMF3257</strain>
    </source>
</reference>
<accession>A0A327NKW9</accession>
<dbReference type="OrthoDB" id="1318779at2"/>
<name>A0A327NKW9_9BACT</name>
<dbReference type="Proteomes" id="UP000249016">
    <property type="component" value="Unassembled WGS sequence"/>
</dbReference>
<gene>
    <name evidence="1" type="ORF">HMF3257_19730</name>
</gene>
<dbReference type="Pfam" id="PF13644">
    <property type="entry name" value="DKNYY"/>
    <property type="match status" value="1"/>
</dbReference>
<organism evidence="1 2">
    <name type="scientific">Spirosoma telluris</name>
    <dbReference type="NCBI Taxonomy" id="2183553"/>
    <lineage>
        <taxon>Bacteria</taxon>
        <taxon>Pseudomonadati</taxon>
        <taxon>Bacteroidota</taxon>
        <taxon>Cytophagia</taxon>
        <taxon>Cytophagales</taxon>
        <taxon>Cytophagaceae</taxon>
        <taxon>Spirosoma</taxon>
    </lineage>
</organism>
<sequence>MSDFNFCDKHSAWGLVLGKDSYWSPIKNVDVDNFSGAGQYYAKDKQRVYFSDHVVKGADPVTFKETTYLQAKDKNRTYSSGFGATNQN</sequence>
<evidence type="ECO:0000313" key="2">
    <source>
        <dbReference type="Proteomes" id="UP000249016"/>
    </source>
</evidence>